<name>A0AAN6MY21_9PEZI</name>
<protein>
    <submittedName>
        <fullName evidence="2">Metallo-dependent phosphatase-like protein</fullName>
    </submittedName>
</protein>
<dbReference type="PANTHER" id="PTHR37844:SF2">
    <property type="entry name" value="SER_THR PROTEIN PHOSPHATASE SUPERFAMILY (AFU_ORTHOLOGUE AFUA_1G14840)"/>
    <property type="match status" value="1"/>
</dbReference>
<dbReference type="GO" id="GO:0016787">
    <property type="term" value="F:hydrolase activity"/>
    <property type="evidence" value="ECO:0007669"/>
    <property type="project" value="InterPro"/>
</dbReference>
<evidence type="ECO:0000313" key="3">
    <source>
        <dbReference type="Proteomes" id="UP001303473"/>
    </source>
</evidence>
<keyword evidence="3" id="KW-1185">Reference proteome</keyword>
<dbReference type="PANTHER" id="PTHR37844">
    <property type="entry name" value="SER/THR PROTEIN PHOSPHATASE SUPERFAMILY (AFU_ORTHOLOGUE AFUA_1G14840)"/>
    <property type="match status" value="1"/>
</dbReference>
<sequence length="295" mass="33265">MAEAKAINHPDGRQHGEHLVSIQIMSDLHLETPKFLPMYHHFQIEPKAPYLALLGDIGIAQDEKLFRFLEQQLLNFEIVFFVLGNHELYGSTYADARVGMEAFESDVKAARQAGRVSLGQFVFLDQKRFDVPGSTVTVLGCTLFSAIAPLQRSTVLLFVSDFSNITDWTVDTHNAAHRADLDWLNKEVEGIARNEPDRRIIVLTHYSPTSLPKANSPEHLGDGRGVQSAFVTELKDEICWSSPAVLVWAFGHTHYNCDFISETGKRVLANQRGCGRENRFDFDPDKVVVVDERLR</sequence>
<evidence type="ECO:0000313" key="2">
    <source>
        <dbReference type="EMBL" id="KAK3935602.1"/>
    </source>
</evidence>
<evidence type="ECO:0000259" key="1">
    <source>
        <dbReference type="Pfam" id="PF00149"/>
    </source>
</evidence>
<dbReference type="Pfam" id="PF00149">
    <property type="entry name" value="Metallophos"/>
    <property type="match status" value="1"/>
</dbReference>
<gene>
    <name evidence="2" type="ORF">QBC46DRAFT_397100</name>
</gene>
<reference evidence="3" key="1">
    <citation type="journal article" date="2023" name="Mol. Phylogenet. Evol.">
        <title>Genome-scale phylogeny and comparative genomics of the fungal order Sordariales.</title>
        <authorList>
            <person name="Hensen N."/>
            <person name="Bonometti L."/>
            <person name="Westerberg I."/>
            <person name="Brannstrom I.O."/>
            <person name="Guillou S."/>
            <person name="Cros-Aarteil S."/>
            <person name="Calhoun S."/>
            <person name="Haridas S."/>
            <person name="Kuo A."/>
            <person name="Mondo S."/>
            <person name="Pangilinan J."/>
            <person name="Riley R."/>
            <person name="LaButti K."/>
            <person name="Andreopoulos B."/>
            <person name="Lipzen A."/>
            <person name="Chen C."/>
            <person name="Yan M."/>
            <person name="Daum C."/>
            <person name="Ng V."/>
            <person name="Clum A."/>
            <person name="Steindorff A."/>
            <person name="Ohm R.A."/>
            <person name="Martin F."/>
            <person name="Silar P."/>
            <person name="Natvig D.O."/>
            <person name="Lalanne C."/>
            <person name="Gautier V."/>
            <person name="Ament-Velasquez S.L."/>
            <person name="Kruys A."/>
            <person name="Hutchinson M.I."/>
            <person name="Powell A.J."/>
            <person name="Barry K."/>
            <person name="Miller A.N."/>
            <person name="Grigoriev I.V."/>
            <person name="Debuchy R."/>
            <person name="Gladieux P."/>
            <person name="Hiltunen Thoren M."/>
            <person name="Johannesson H."/>
        </authorList>
    </citation>
    <scope>NUCLEOTIDE SEQUENCE [LARGE SCALE GENOMIC DNA]</scope>
    <source>
        <strain evidence="3">CBS 340.73</strain>
    </source>
</reference>
<comment type="caution">
    <text evidence="2">The sequence shown here is derived from an EMBL/GenBank/DDBJ whole genome shotgun (WGS) entry which is preliminary data.</text>
</comment>
<dbReference type="InterPro" id="IPR004843">
    <property type="entry name" value="Calcineurin-like_PHP"/>
</dbReference>
<dbReference type="Gene3D" id="3.60.21.10">
    <property type="match status" value="1"/>
</dbReference>
<dbReference type="Proteomes" id="UP001303473">
    <property type="component" value="Unassembled WGS sequence"/>
</dbReference>
<dbReference type="EMBL" id="MU853915">
    <property type="protein sequence ID" value="KAK3935602.1"/>
    <property type="molecule type" value="Genomic_DNA"/>
</dbReference>
<dbReference type="InterPro" id="IPR029052">
    <property type="entry name" value="Metallo-depent_PP-like"/>
</dbReference>
<organism evidence="2 3">
    <name type="scientific">Diplogelasinospora grovesii</name>
    <dbReference type="NCBI Taxonomy" id="303347"/>
    <lineage>
        <taxon>Eukaryota</taxon>
        <taxon>Fungi</taxon>
        <taxon>Dikarya</taxon>
        <taxon>Ascomycota</taxon>
        <taxon>Pezizomycotina</taxon>
        <taxon>Sordariomycetes</taxon>
        <taxon>Sordariomycetidae</taxon>
        <taxon>Sordariales</taxon>
        <taxon>Diplogelasinosporaceae</taxon>
        <taxon>Diplogelasinospora</taxon>
    </lineage>
</organism>
<dbReference type="SUPFAM" id="SSF56300">
    <property type="entry name" value="Metallo-dependent phosphatases"/>
    <property type="match status" value="1"/>
</dbReference>
<feature type="domain" description="Calcineurin-like phosphoesterase" evidence="1">
    <location>
        <begin position="24"/>
        <end position="255"/>
    </location>
</feature>
<proteinExistence type="predicted"/>
<dbReference type="AlphaFoldDB" id="A0AAN6MY21"/>
<accession>A0AAN6MY21</accession>